<comment type="caution">
    <text evidence="5">The sequence shown here is derived from an EMBL/GenBank/DDBJ whole genome shotgun (WGS) entry which is preliminary data.</text>
</comment>
<evidence type="ECO:0000256" key="3">
    <source>
        <dbReference type="SAM" id="MobiDB-lite"/>
    </source>
</evidence>
<dbReference type="InterPro" id="IPR009771">
    <property type="entry name" value="RIC1_C"/>
</dbReference>
<dbReference type="PANTHER" id="PTHR22746:SF10">
    <property type="entry name" value="GUANINE NUCLEOTIDE EXCHANGE FACTOR SUBUNIT RIC1"/>
    <property type="match status" value="1"/>
</dbReference>
<evidence type="ECO:0000259" key="4">
    <source>
        <dbReference type="Pfam" id="PF07064"/>
    </source>
</evidence>
<feature type="compositionally biased region" description="Polar residues" evidence="3">
    <location>
        <begin position="1"/>
        <end position="18"/>
    </location>
</feature>
<evidence type="ECO:0000313" key="5">
    <source>
        <dbReference type="EMBL" id="CAH7671072.1"/>
    </source>
</evidence>
<dbReference type="Pfam" id="PF25440">
    <property type="entry name" value="Beta-prop_RIC1_2nd"/>
    <property type="match status" value="1"/>
</dbReference>
<sequence length="1091" mass="122994">MYWPTGSASRLAISSTHSGSGSDEDGVGEDRDGDEEEDGGVRHKCLSKQSSSKPQNICQSDKLLGMVKCTAFSQAQIGLFVTWSAREVIVWNSKPTVALTKLRRSRRSIERSGHITQVRWMTGEPPALVVLTKNSSLIFYTLLPLPKDGSTYKLPSDQSASFLSTGPAERIPLPRIVLKLIKEIIPLKLHQSITCYELAPSHIIVSSSQPDPQILLLPWPTIYDCSLPVPSDVPLPSSAPLDNLEWLIDPSATFISILFSRSSRFYILITSDGRGYIAHFRLSKWTGRLFHSPIQTCFTAVDEKGEKSLARAIGPCDVNVRFNLISVALEGGAVAVYRLGHSDSLVATYSHVFDLFKTLNSANPPDVGQVKTCSWTSDGHALAISWSNGFSIWSVFGRLQAWSSSFPIDEDTEDQTFRSDWEDQFMGSGRTLLWGPGDYELFILTDPPRGSKRFAEDSQLYILPFAKSAVATLHSPDNTKHAFLQLNDRVSVYRGADSPDMSIINPESDIWQHIKIPSDYISMNYPIRLGCISDDGQLLAVAGCCGFTHFNTVSGRWKLFDCEEEERSFSVQGGMQWLDKTLIVGVEESGSSSVKLFTRDRPLSLSQCLNERQLTAPIVLLSIYENSLLVYTLDNVLHHFLIQDSKLIKCSSNGFDGIINDPIRVRGLSWFINDSQQILGDPINDLHHATIIFLVDGKLIVLKPKIDEEMFSSPEETGNLKYEFMILTDGVEFYWTGRREDAVEEELCDTHYIGNVDQGDRILRNSLWSWDGKKICVWLDVLNLYGFEVQEEVKGGSASGRNSLTIPLSFHPLSVLIDRGVIIGAENEILVKKNLNFAIFRINTSFYIHFVEEKVQLFIHHFIKFYLNNEMIEDSVIFSKKFSTLIYFKHSLEILLSKVLEESEKEAGFDISCNTSDVSENNKLQRSKEIINRLIDFLNKLEEEVGIITVEIIINCMRKIEMKFWFTLFDVVGNPNDLFQRLIDLGRFKLAGSFLLVLHNLEAFTSLTSNTNSSYGEDIASENREKKNRKISHSDPCGEGKSKSCENTIKLLRLVIKDKDWILCKELIRFLNSIDMNGHYMNIALQEIDKN</sequence>
<proteinExistence type="predicted"/>
<dbReference type="PANTHER" id="PTHR22746">
    <property type="entry name" value="RAB6A-GEF COMPLEX PARTNER PROTEIN 1"/>
    <property type="match status" value="1"/>
</dbReference>
<dbReference type="InterPro" id="IPR040096">
    <property type="entry name" value="Ric1"/>
</dbReference>
<keyword evidence="6" id="KW-1185">Reference proteome</keyword>
<comment type="subcellular location">
    <subcellularLocation>
        <location evidence="1">Membrane</location>
    </subcellularLocation>
</comment>
<dbReference type="EMBL" id="CALTRL010001131">
    <property type="protein sequence ID" value="CAH7671072.1"/>
    <property type="molecule type" value="Genomic_DNA"/>
</dbReference>
<dbReference type="Pfam" id="PF07064">
    <property type="entry name" value="RIC1"/>
    <property type="match status" value="1"/>
</dbReference>
<dbReference type="GO" id="GO:0042147">
    <property type="term" value="P:retrograde transport, endosome to Golgi"/>
    <property type="evidence" value="ECO:0007669"/>
    <property type="project" value="TreeGrafter"/>
</dbReference>
<dbReference type="GO" id="GO:0006886">
    <property type="term" value="P:intracellular protein transport"/>
    <property type="evidence" value="ECO:0007669"/>
    <property type="project" value="InterPro"/>
</dbReference>
<dbReference type="AlphaFoldDB" id="A0AAV0AQ48"/>
<organism evidence="5 6">
    <name type="scientific">Phakopsora pachyrhizi</name>
    <name type="common">Asian soybean rust disease fungus</name>
    <dbReference type="NCBI Taxonomy" id="170000"/>
    <lineage>
        <taxon>Eukaryota</taxon>
        <taxon>Fungi</taxon>
        <taxon>Dikarya</taxon>
        <taxon>Basidiomycota</taxon>
        <taxon>Pucciniomycotina</taxon>
        <taxon>Pucciniomycetes</taxon>
        <taxon>Pucciniales</taxon>
        <taxon>Phakopsoraceae</taxon>
        <taxon>Phakopsora</taxon>
    </lineage>
</organism>
<dbReference type="GO" id="GO:0000139">
    <property type="term" value="C:Golgi membrane"/>
    <property type="evidence" value="ECO:0007669"/>
    <property type="project" value="TreeGrafter"/>
</dbReference>
<evidence type="ECO:0000256" key="2">
    <source>
        <dbReference type="ARBA" id="ARBA00023136"/>
    </source>
</evidence>
<dbReference type="GO" id="GO:0034066">
    <property type="term" value="C:Ric1-Rgp1 guanyl-nucleotide exchange factor complex"/>
    <property type="evidence" value="ECO:0007669"/>
    <property type="project" value="InterPro"/>
</dbReference>
<reference evidence="5" key="1">
    <citation type="submission" date="2022-06" db="EMBL/GenBank/DDBJ databases">
        <authorList>
            <consortium name="SYNGENTA / RWTH Aachen University"/>
        </authorList>
    </citation>
    <scope>NUCLEOTIDE SEQUENCE</scope>
</reference>
<feature type="compositionally biased region" description="Polar residues" evidence="3">
    <location>
        <begin position="47"/>
        <end position="56"/>
    </location>
</feature>
<evidence type="ECO:0000313" key="6">
    <source>
        <dbReference type="Proteomes" id="UP001153365"/>
    </source>
</evidence>
<dbReference type="Proteomes" id="UP001153365">
    <property type="component" value="Unassembled WGS sequence"/>
</dbReference>
<evidence type="ECO:0000256" key="1">
    <source>
        <dbReference type="ARBA" id="ARBA00004370"/>
    </source>
</evidence>
<accession>A0AAV0AQ48</accession>
<gene>
    <name evidence="5" type="ORF">PPACK8108_LOCUS5837</name>
</gene>
<keyword evidence="2" id="KW-0472">Membrane</keyword>
<feature type="domain" description="RIC1 C-terminal alpha solenoid region" evidence="4">
    <location>
        <begin position="860"/>
        <end position="1088"/>
    </location>
</feature>
<dbReference type="GO" id="GO:0005829">
    <property type="term" value="C:cytosol"/>
    <property type="evidence" value="ECO:0007669"/>
    <property type="project" value="TreeGrafter"/>
</dbReference>
<protein>
    <submittedName>
        <fullName evidence="5">RIC1-domain-containing protein</fullName>
    </submittedName>
</protein>
<feature type="region of interest" description="Disordered" evidence="3">
    <location>
        <begin position="1"/>
        <end position="56"/>
    </location>
</feature>
<feature type="compositionally biased region" description="Acidic residues" evidence="3">
    <location>
        <begin position="22"/>
        <end position="38"/>
    </location>
</feature>
<name>A0AAV0AQ48_PHAPC</name>